<dbReference type="HOGENOM" id="CLU_020273_2_1_7"/>
<dbReference type="NCBIfam" id="TIGR00505">
    <property type="entry name" value="ribA"/>
    <property type="match status" value="1"/>
</dbReference>
<comment type="similarity">
    <text evidence="2">In the N-terminal section; belongs to the DHBP synthase family.</text>
</comment>
<evidence type="ECO:0000256" key="7">
    <source>
        <dbReference type="ARBA" id="ARBA00022833"/>
    </source>
</evidence>
<keyword evidence="8 11" id="KW-0342">GTP-binding</keyword>
<dbReference type="InterPro" id="IPR036144">
    <property type="entry name" value="RibA-like_sf"/>
</dbReference>
<evidence type="ECO:0000256" key="11">
    <source>
        <dbReference type="HAMAP-Rule" id="MF_00179"/>
    </source>
</evidence>
<dbReference type="EMBL" id="AZHX01000782">
    <property type="protein sequence ID" value="ETX06115.1"/>
    <property type="molecule type" value="Genomic_DNA"/>
</dbReference>
<keyword evidence="6 11" id="KW-0378">Hydrolase</keyword>
<dbReference type="NCBIfam" id="NF001591">
    <property type="entry name" value="PRK00393.1"/>
    <property type="match status" value="1"/>
</dbReference>
<evidence type="ECO:0000259" key="12">
    <source>
        <dbReference type="Pfam" id="PF00925"/>
    </source>
</evidence>
<dbReference type="GO" id="GO:0008686">
    <property type="term" value="F:3,4-dihydroxy-2-butanone-4-phosphate synthase activity"/>
    <property type="evidence" value="ECO:0007669"/>
    <property type="project" value="TreeGrafter"/>
</dbReference>
<feature type="binding site" evidence="11">
    <location>
        <position position="75"/>
    </location>
    <ligand>
        <name>Zn(2+)</name>
        <dbReference type="ChEBI" id="CHEBI:29105"/>
        <note>catalytic</note>
    </ligand>
</feature>
<dbReference type="PANTHER" id="PTHR21327:SF18">
    <property type="entry name" value="3,4-DIHYDROXY-2-BUTANONE 4-PHOSPHATE SYNTHASE"/>
    <property type="match status" value="1"/>
</dbReference>
<feature type="binding site" evidence="11">
    <location>
        <position position="77"/>
    </location>
    <ligand>
        <name>Zn(2+)</name>
        <dbReference type="ChEBI" id="CHEBI:29105"/>
        <note>catalytic</note>
    </ligand>
</feature>
<evidence type="ECO:0000256" key="4">
    <source>
        <dbReference type="ARBA" id="ARBA00022723"/>
    </source>
</evidence>
<dbReference type="GO" id="GO:0005829">
    <property type="term" value="C:cytosol"/>
    <property type="evidence" value="ECO:0007669"/>
    <property type="project" value="TreeGrafter"/>
</dbReference>
<keyword evidence="5 11" id="KW-0547">Nucleotide-binding</keyword>
<dbReference type="CDD" id="cd00641">
    <property type="entry name" value="GTP_cyclohydro2"/>
    <property type="match status" value="1"/>
</dbReference>
<evidence type="ECO:0000256" key="10">
    <source>
        <dbReference type="ARBA" id="ARBA00049295"/>
    </source>
</evidence>
<evidence type="ECO:0000256" key="8">
    <source>
        <dbReference type="ARBA" id="ARBA00023134"/>
    </source>
</evidence>
<dbReference type="AlphaFoldDB" id="W4M7C7"/>
<dbReference type="Proteomes" id="UP000019140">
    <property type="component" value="Unassembled WGS sequence"/>
</dbReference>
<evidence type="ECO:0000256" key="1">
    <source>
        <dbReference type="ARBA" id="ARBA00004853"/>
    </source>
</evidence>
<gene>
    <name evidence="11" type="primary">ribA</name>
    <name evidence="13" type="ORF">ETSY2_19030</name>
</gene>
<feature type="active site" description="Nucleophile" evidence="11">
    <location>
        <position position="138"/>
    </location>
</feature>
<comment type="catalytic activity">
    <reaction evidence="10 11">
        <text>GTP + 4 H2O = 2,5-diamino-6-hydroxy-4-(5-phosphoribosylamino)-pyrimidine + formate + 2 phosphate + 3 H(+)</text>
        <dbReference type="Rhea" id="RHEA:23704"/>
        <dbReference type="ChEBI" id="CHEBI:15377"/>
        <dbReference type="ChEBI" id="CHEBI:15378"/>
        <dbReference type="ChEBI" id="CHEBI:15740"/>
        <dbReference type="ChEBI" id="CHEBI:37565"/>
        <dbReference type="ChEBI" id="CHEBI:43474"/>
        <dbReference type="ChEBI" id="CHEBI:58614"/>
        <dbReference type="EC" id="3.5.4.25"/>
    </reaction>
</comment>
<evidence type="ECO:0000256" key="2">
    <source>
        <dbReference type="ARBA" id="ARBA00005520"/>
    </source>
</evidence>
<feature type="binding site" evidence="11">
    <location>
        <begin position="59"/>
        <end position="63"/>
    </location>
    <ligand>
        <name>GTP</name>
        <dbReference type="ChEBI" id="CHEBI:37565"/>
    </ligand>
</feature>
<feature type="binding site" evidence="11">
    <location>
        <position position="64"/>
    </location>
    <ligand>
        <name>Zn(2+)</name>
        <dbReference type="ChEBI" id="CHEBI:29105"/>
        <note>catalytic</note>
    </ligand>
</feature>
<dbReference type="Pfam" id="PF00925">
    <property type="entry name" value="GTP_cyclohydro2"/>
    <property type="match status" value="1"/>
</dbReference>
<keyword evidence="3 11" id="KW-0686">Riboflavin biosynthesis</keyword>
<dbReference type="PATRIC" id="fig|1429439.4.peg.3225"/>
<feature type="domain" description="GTP cyclohydrolase II" evidence="12">
    <location>
        <begin position="17"/>
        <end position="180"/>
    </location>
</feature>
<evidence type="ECO:0000256" key="5">
    <source>
        <dbReference type="ARBA" id="ARBA00022741"/>
    </source>
</evidence>
<sequence length="211" mass="23426">MDSNGKAATTGQLIKAVSTRLPTQYGEFTVHAYEEPSTQATHLALVCGDVSEPSSPLVRIHSECMTGDLFGSVRCDCGEQLTHAMQAMQREGAGILIYLRQEGRGIGLVNKLRAYNLQDTGLDTVDANVELGFKADYRNYHAAVEILEDLQVRTIRLLTNNPDKLAGFEGSQVQVLKRVPLHVTPNGENLHYMRTKRDRLGHLLDFQSWTT</sequence>
<feature type="binding site" evidence="11">
    <location>
        <position position="164"/>
    </location>
    <ligand>
        <name>GTP</name>
        <dbReference type="ChEBI" id="CHEBI:37565"/>
    </ligand>
</feature>
<evidence type="ECO:0000256" key="3">
    <source>
        <dbReference type="ARBA" id="ARBA00022619"/>
    </source>
</evidence>
<dbReference type="EC" id="3.5.4.25" evidence="11"/>
<feature type="active site" description="Proton acceptor" evidence="11">
    <location>
        <position position="136"/>
    </location>
</feature>
<feature type="binding site" evidence="11">
    <location>
        <position position="159"/>
    </location>
    <ligand>
        <name>GTP</name>
        <dbReference type="ChEBI" id="CHEBI:37565"/>
    </ligand>
</feature>
<feature type="binding site" evidence="11">
    <location>
        <position position="124"/>
    </location>
    <ligand>
        <name>GTP</name>
        <dbReference type="ChEBI" id="CHEBI:37565"/>
    </ligand>
</feature>
<keyword evidence="14" id="KW-1185">Reference proteome</keyword>
<accession>W4M7C7</accession>
<dbReference type="PANTHER" id="PTHR21327">
    <property type="entry name" value="GTP CYCLOHYDROLASE II-RELATED"/>
    <property type="match status" value="1"/>
</dbReference>
<dbReference type="FunFam" id="3.40.50.10990:FF:000001">
    <property type="entry name" value="Riboflavin biosynthesis protein RibBA"/>
    <property type="match status" value="1"/>
</dbReference>
<dbReference type="InterPro" id="IPR032677">
    <property type="entry name" value="GTP_cyclohydro_II"/>
</dbReference>
<protein>
    <recommendedName>
        <fullName evidence="11">GTP cyclohydrolase-2</fullName>
        <ecNumber evidence="11">3.5.4.25</ecNumber>
    </recommendedName>
    <alternativeName>
        <fullName evidence="11">GTP cyclohydrolase II</fullName>
    </alternativeName>
</protein>
<comment type="function">
    <text evidence="9 11">Catalyzes the conversion of GTP to 2,5-diamino-6-ribosylamino-4(3H)-pyrimidinone 5'-phosphate (DARP), formate and pyrophosphate.</text>
</comment>
<dbReference type="UniPathway" id="UPA00275">
    <property type="reaction ID" value="UER00400"/>
</dbReference>
<evidence type="ECO:0000256" key="6">
    <source>
        <dbReference type="ARBA" id="ARBA00022801"/>
    </source>
</evidence>
<dbReference type="GO" id="GO:0008270">
    <property type="term" value="F:zinc ion binding"/>
    <property type="evidence" value="ECO:0007669"/>
    <property type="project" value="UniProtKB-UniRule"/>
</dbReference>
<dbReference type="InterPro" id="IPR000926">
    <property type="entry name" value="RibA"/>
</dbReference>
<reference evidence="13 14" key="1">
    <citation type="journal article" date="2014" name="Nature">
        <title>An environmental bacterial taxon with a large and distinct metabolic repertoire.</title>
        <authorList>
            <person name="Wilson M.C."/>
            <person name="Mori T."/>
            <person name="Ruckert C."/>
            <person name="Uria A.R."/>
            <person name="Helf M.J."/>
            <person name="Takada K."/>
            <person name="Gernert C."/>
            <person name="Steffens U.A."/>
            <person name="Heycke N."/>
            <person name="Schmitt S."/>
            <person name="Rinke C."/>
            <person name="Helfrich E.J."/>
            <person name="Brachmann A.O."/>
            <person name="Gurgui C."/>
            <person name="Wakimoto T."/>
            <person name="Kracht M."/>
            <person name="Crusemann M."/>
            <person name="Hentschel U."/>
            <person name="Abe I."/>
            <person name="Matsunaga S."/>
            <person name="Kalinowski J."/>
            <person name="Takeyama H."/>
            <person name="Piel J."/>
        </authorList>
    </citation>
    <scope>NUCLEOTIDE SEQUENCE [LARGE SCALE GENOMIC DNA]</scope>
    <source>
        <strain evidence="14">TSY2</strain>
    </source>
</reference>
<comment type="cofactor">
    <cofactor evidence="11">
        <name>Zn(2+)</name>
        <dbReference type="ChEBI" id="CHEBI:29105"/>
    </cofactor>
    <text evidence="11">Binds 1 zinc ion per subunit.</text>
</comment>
<comment type="pathway">
    <text evidence="1 11">Cofactor biosynthesis; riboflavin biosynthesis; 5-amino-6-(D-ribitylamino)uracil from GTP: step 1/4.</text>
</comment>
<name>W4M7C7_9BACT</name>
<comment type="similarity">
    <text evidence="11">Belongs to the GTP cyclohydrolase II family.</text>
</comment>
<dbReference type="Gene3D" id="3.40.50.10990">
    <property type="entry name" value="GTP cyclohydrolase II"/>
    <property type="match status" value="1"/>
</dbReference>
<dbReference type="HAMAP" id="MF_00179">
    <property type="entry name" value="RibA"/>
    <property type="match status" value="1"/>
</dbReference>
<feature type="binding site" evidence="11">
    <location>
        <position position="80"/>
    </location>
    <ligand>
        <name>GTP</name>
        <dbReference type="ChEBI" id="CHEBI:37565"/>
    </ligand>
</feature>
<dbReference type="SUPFAM" id="SSF142695">
    <property type="entry name" value="RibA-like"/>
    <property type="match status" value="1"/>
</dbReference>
<feature type="binding site" evidence="11">
    <location>
        <begin position="102"/>
        <end position="104"/>
    </location>
    <ligand>
        <name>GTP</name>
        <dbReference type="ChEBI" id="CHEBI:37565"/>
    </ligand>
</feature>
<evidence type="ECO:0000313" key="13">
    <source>
        <dbReference type="EMBL" id="ETX06115.1"/>
    </source>
</evidence>
<organism evidence="13 14">
    <name type="scientific">Candidatus Entotheonella gemina</name>
    <dbReference type="NCBI Taxonomy" id="1429439"/>
    <lineage>
        <taxon>Bacteria</taxon>
        <taxon>Pseudomonadati</taxon>
        <taxon>Nitrospinota/Tectimicrobiota group</taxon>
        <taxon>Candidatus Tectimicrobiota</taxon>
        <taxon>Candidatus Entotheonellia</taxon>
        <taxon>Candidatus Entotheonellales</taxon>
        <taxon>Candidatus Entotheonellaceae</taxon>
        <taxon>Candidatus Entotheonella</taxon>
    </lineage>
</organism>
<keyword evidence="4 11" id="KW-0479">Metal-binding</keyword>
<evidence type="ECO:0000313" key="14">
    <source>
        <dbReference type="Proteomes" id="UP000019140"/>
    </source>
</evidence>
<dbReference type="GO" id="GO:0003935">
    <property type="term" value="F:GTP cyclohydrolase II activity"/>
    <property type="evidence" value="ECO:0007669"/>
    <property type="project" value="UniProtKB-UniRule"/>
</dbReference>
<proteinExistence type="inferred from homology"/>
<dbReference type="GO" id="GO:0005525">
    <property type="term" value="F:GTP binding"/>
    <property type="evidence" value="ECO:0007669"/>
    <property type="project" value="UniProtKB-KW"/>
</dbReference>
<keyword evidence="7 11" id="KW-0862">Zinc</keyword>
<comment type="caution">
    <text evidence="13">The sequence shown here is derived from an EMBL/GenBank/DDBJ whole genome shotgun (WGS) entry which is preliminary data.</text>
</comment>
<dbReference type="GO" id="GO:0009231">
    <property type="term" value="P:riboflavin biosynthetic process"/>
    <property type="evidence" value="ECO:0007669"/>
    <property type="project" value="UniProtKB-UniRule"/>
</dbReference>
<evidence type="ECO:0000256" key="9">
    <source>
        <dbReference type="ARBA" id="ARBA00043932"/>
    </source>
</evidence>